<organism evidence="2 3">
    <name type="scientific">Pseudoalteromonas arctica</name>
    <dbReference type="NCBI Taxonomy" id="394751"/>
    <lineage>
        <taxon>Bacteria</taxon>
        <taxon>Pseudomonadati</taxon>
        <taxon>Pseudomonadota</taxon>
        <taxon>Gammaproteobacteria</taxon>
        <taxon>Alteromonadales</taxon>
        <taxon>Pseudoalteromonadaceae</taxon>
        <taxon>Pseudoalteromonas</taxon>
    </lineage>
</organism>
<evidence type="ECO:0000313" key="2">
    <source>
        <dbReference type="EMBL" id="NMM40226.1"/>
    </source>
</evidence>
<reference evidence="2" key="1">
    <citation type="submission" date="2020-04" db="EMBL/GenBank/DDBJ databases">
        <title>Genome Sequencing for Pseudoaltermonas arctica.</title>
        <authorList>
            <person name="Elkins N.S."/>
        </authorList>
    </citation>
    <scope>NUCLEOTIDE SEQUENCE [LARGE SCALE GENOMIC DNA]</scope>
    <source>
        <strain evidence="2">NEC-BIFX-2020_0012</strain>
    </source>
</reference>
<accession>A0A7Y0DRJ2</accession>
<keyword evidence="1" id="KW-0472">Membrane</keyword>
<name>A0A7Y0DRJ2_9GAMM</name>
<gene>
    <name evidence="2" type="ORF">HHO47_05015</name>
</gene>
<evidence type="ECO:0008006" key="4">
    <source>
        <dbReference type="Google" id="ProtNLM"/>
    </source>
</evidence>
<keyword evidence="3" id="KW-1185">Reference proteome</keyword>
<dbReference type="InterPro" id="IPR046168">
    <property type="entry name" value="DUF6170"/>
</dbReference>
<feature type="transmembrane region" description="Helical" evidence="1">
    <location>
        <begin position="37"/>
        <end position="56"/>
    </location>
</feature>
<evidence type="ECO:0000313" key="3">
    <source>
        <dbReference type="Proteomes" id="UP000570493"/>
    </source>
</evidence>
<protein>
    <recommendedName>
        <fullName evidence="4">Orphan protein</fullName>
    </recommendedName>
</protein>
<keyword evidence="1" id="KW-0812">Transmembrane</keyword>
<evidence type="ECO:0000256" key="1">
    <source>
        <dbReference type="SAM" id="Phobius"/>
    </source>
</evidence>
<sequence length="100" mass="11474">MMAFFSSQITQLKPFKIRQRQQLIALALSMLTPMQKINLRIIKLVLLIPVFLSLAYVEGWLLLPALLLAGLSYPLLTMPVEIQFSKRYLNDAIKQLEQGE</sequence>
<dbReference type="RefSeq" id="WP_169019369.1">
    <property type="nucleotide sequence ID" value="NZ_JABBMT010000005.1"/>
</dbReference>
<dbReference type="Proteomes" id="UP000570493">
    <property type="component" value="Unassembled WGS sequence"/>
</dbReference>
<dbReference type="AlphaFoldDB" id="A0A7Y0DRJ2"/>
<dbReference type="Pfam" id="PF19667">
    <property type="entry name" value="DUF6170"/>
    <property type="match status" value="1"/>
</dbReference>
<dbReference type="EMBL" id="JABBMT010000005">
    <property type="protein sequence ID" value="NMM40226.1"/>
    <property type="molecule type" value="Genomic_DNA"/>
</dbReference>
<comment type="caution">
    <text evidence="2">The sequence shown here is derived from an EMBL/GenBank/DDBJ whole genome shotgun (WGS) entry which is preliminary data.</text>
</comment>
<keyword evidence="1" id="KW-1133">Transmembrane helix</keyword>
<proteinExistence type="predicted"/>